<name>A0A1I1CXQ9_RUMAL</name>
<dbReference type="AlphaFoldDB" id="A0A1I1CXQ9"/>
<dbReference type="RefSeq" id="WP_074959605.1">
    <property type="nucleotide sequence ID" value="NZ_FOKQ01000001.1"/>
</dbReference>
<feature type="transmembrane region" description="Helical" evidence="1">
    <location>
        <begin position="114"/>
        <end position="133"/>
    </location>
</feature>
<sequence>MNDKKLQAKDFITIGIFTALLFVVEFACGILGFIHPYIVASYVVLIPIVGSIPMMLFYTKIEKFGMLTIMSVLVAIIMFVTGMGYLGAPFIIAAGVIADLIARSGRYKSFKKTIISYGVFCLWICANYFPVVITANSYRKNLIEGGYSAEYCDNLFRAINSKTIAVLLILCFVFGCVGAYVGKAVVKKHFEKAGIV</sequence>
<evidence type="ECO:0000313" key="3">
    <source>
        <dbReference type="Proteomes" id="UP000182192"/>
    </source>
</evidence>
<dbReference type="OrthoDB" id="9781459at2"/>
<reference evidence="2 3" key="1">
    <citation type="submission" date="2016-10" db="EMBL/GenBank/DDBJ databases">
        <authorList>
            <person name="de Groot N.N."/>
        </authorList>
    </citation>
    <scope>NUCLEOTIDE SEQUENCE [LARGE SCALE GENOMIC DNA]</scope>
    <source>
        <strain evidence="2 3">AR67</strain>
    </source>
</reference>
<organism evidence="2 3">
    <name type="scientific">Ruminococcus albus</name>
    <dbReference type="NCBI Taxonomy" id="1264"/>
    <lineage>
        <taxon>Bacteria</taxon>
        <taxon>Bacillati</taxon>
        <taxon>Bacillota</taxon>
        <taxon>Clostridia</taxon>
        <taxon>Eubacteriales</taxon>
        <taxon>Oscillospiraceae</taxon>
        <taxon>Ruminococcus</taxon>
    </lineage>
</organism>
<proteinExistence type="predicted"/>
<keyword evidence="1" id="KW-0472">Membrane</keyword>
<dbReference type="Proteomes" id="UP000182192">
    <property type="component" value="Unassembled WGS sequence"/>
</dbReference>
<keyword evidence="1" id="KW-0812">Transmembrane</keyword>
<feature type="transmembrane region" description="Helical" evidence="1">
    <location>
        <begin position="12"/>
        <end position="33"/>
    </location>
</feature>
<dbReference type="InterPro" id="IPR011733">
    <property type="entry name" value="CHP02185_IM"/>
</dbReference>
<protein>
    <submittedName>
        <fullName evidence="2">Energy-coupling factor transport system substrate-specific component</fullName>
    </submittedName>
</protein>
<keyword evidence="1" id="KW-1133">Transmembrane helix</keyword>
<feature type="transmembrane region" description="Helical" evidence="1">
    <location>
        <begin position="39"/>
        <end position="57"/>
    </location>
</feature>
<dbReference type="EMBL" id="FOKQ01000001">
    <property type="protein sequence ID" value="SFB67475.1"/>
    <property type="molecule type" value="Genomic_DNA"/>
</dbReference>
<evidence type="ECO:0000313" key="2">
    <source>
        <dbReference type="EMBL" id="SFB67475.1"/>
    </source>
</evidence>
<dbReference type="NCBIfam" id="TIGR02185">
    <property type="entry name" value="Trep_Strep"/>
    <property type="match status" value="1"/>
</dbReference>
<accession>A0A1I1CXQ9</accession>
<evidence type="ECO:0000256" key="1">
    <source>
        <dbReference type="SAM" id="Phobius"/>
    </source>
</evidence>
<feature type="transmembrane region" description="Helical" evidence="1">
    <location>
        <begin position="164"/>
        <end position="182"/>
    </location>
</feature>
<dbReference type="Pfam" id="PF09605">
    <property type="entry name" value="Trep_Strep"/>
    <property type="match status" value="1"/>
</dbReference>
<gene>
    <name evidence="2" type="ORF">SAMN02910406_00181</name>
</gene>